<feature type="compositionally biased region" description="Basic and acidic residues" evidence="1">
    <location>
        <begin position="57"/>
        <end position="66"/>
    </location>
</feature>
<dbReference type="VEuPathDB" id="FungiDB:CH63R_08537"/>
<dbReference type="EMBL" id="LTAN01000006">
    <property type="protein sequence ID" value="OBR07016.1"/>
    <property type="molecule type" value="Genomic_DNA"/>
</dbReference>
<sequence length="100" mass="10797">MPGRRQEAPPPDTRVSPEAPEVMNEFTPACGFWAMSRGRADSTRASSEQSRRIRSPALEHVHDRQAGKISTGCGVPTSLGPPKRGVSSPRIMLTMVTLAV</sequence>
<protein>
    <submittedName>
        <fullName evidence="2">Uncharacterized protein</fullName>
    </submittedName>
</protein>
<keyword evidence="3" id="KW-1185">Reference proteome</keyword>
<comment type="caution">
    <text evidence="2">The sequence shown here is derived from an EMBL/GenBank/DDBJ whole genome shotgun (WGS) entry which is preliminary data.</text>
</comment>
<proteinExistence type="predicted"/>
<organism evidence="2 3">
    <name type="scientific">Colletotrichum higginsianum (strain IMI 349063)</name>
    <name type="common">Crucifer anthracnose fungus</name>
    <dbReference type="NCBI Taxonomy" id="759273"/>
    <lineage>
        <taxon>Eukaryota</taxon>
        <taxon>Fungi</taxon>
        <taxon>Dikarya</taxon>
        <taxon>Ascomycota</taxon>
        <taxon>Pezizomycotina</taxon>
        <taxon>Sordariomycetes</taxon>
        <taxon>Hypocreomycetidae</taxon>
        <taxon>Glomerellales</taxon>
        <taxon>Glomerellaceae</taxon>
        <taxon>Colletotrichum</taxon>
        <taxon>Colletotrichum destructivum species complex</taxon>
    </lineage>
</organism>
<dbReference type="RefSeq" id="XP_018155534.1">
    <property type="nucleotide sequence ID" value="XM_018303511.1"/>
</dbReference>
<feature type="region of interest" description="Disordered" evidence="1">
    <location>
        <begin position="1"/>
        <end position="21"/>
    </location>
</feature>
<evidence type="ECO:0000256" key="1">
    <source>
        <dbReference type="SAM" id="MobiDB-lite"/>
    </source>
</evidence>
<gene>
    <name evidence="2" type="ORF">CH63R_08537</name>
</gene>
<name>A0A1B7Y4Y0_COLHI</name>
<dbReference type="AlphaFoldDB" id="A0A1B7Y4Y0"/>
<feature type="region of interest" description="Disordered" evidence="1">
    <location>
        <begin position="38"/>
        <end position="87"/>
    </location>
</feature>
<reference evidence="3" key="1">
    <citation type="journal article" date="2017" name="BMC Genomics">
        <title>Gapless genome assembly of Colletotrichum higginsianum reveals chromosome structure and association of transposable elements with secondary metabolite gene clusters.</title>
        <authorList>
            <person name="Dallery J.-F."/>
            <person name="Lapalu N."/>
            <person name="Zampounis A."/>
            <person name="Pigne S."/>
            <person name="Luyten I."/>
            <person name="Amselem J."/>
            <person name="Wittenberg A.H.J."/>
            <person name="Zhou S."/>
            <person name="de Queiroz M.V."/>
            <person name="Robin G.P."/>
            <person name="Auger A."/>
            <person name="Hainaut M."/>
            <person name="Henrissat B."/>
            <person name="Kim K.-T."/>
            <person name="Lee Y.-H."/>
            <person name="Lespinet O."/>
            <person name="Schwartz D.C."/>
            <person name="Thon M.R."/>
            <person name="O'Connell R.J."/>
        </authorList>
    </citation>
    <scope>NUCLEOTIDE SEQUENCE [LARGE SCALE GENOMIC DNA]</scope>
    <source>
        <strain evidence="3">IMI 349063</strain>
    </source>
</reference>
<accession>A0A1B7Y4Y0</accession>
<dbReference type="GeneID" id="28867618"/>
<dbReference type="KEGG" id="chig:CH63R_08537"/>
<evidence type="ECO:0000313" key="3">
    <source>
        <dbReference type="Proteomes" id="UP000092177"/>
    </source>
</evidence>
<evidence type="ECO:0000313" key="2">
    <source>
        <dbReference type="EMBL" id="OBR07016.1"/>
    </source>
</evidence>
<dbReference type="Proteomes" id="UP000092177">
    <property type="component" value="Chromosome 6"/>
</dbReference>